<feature type="transmembrane region" description="Helical" evidence="10">
    <location>
        <begin position="42"/>
        <end position="61"/>
    </location>
</feature>
<keyword evidence="7 10" id="KW-0443">Lipid metabolism</keyword>
<feature type="non-terminal residue" evidence="11">
    <location>
        <position position="1"/>
    </location>
</feature>
<dbReference type="GO" id="GO:0005789">
    <property type="term" value="C:endoplasmic reticulum membrane"/>
    <property type="evidence" value="ECO:0007669"/>
    <property type="project" value="TreeGrafter"/>
</dbReference>
<keyword evidence="8 10" id="KW-0472">Membrane</keyword>
<keyword evidence="9 10" id="KW-0275">Fatty acid biosynthesis</keyword>
<accession>A0A6V7HK88</accession>
<evidence type="ECO:0000256" key="6">
    <source>
        <dbReference type="ARBA" id="ARBA00022989"/>
    </source>
</evidence>
<dbReference type="PANTHER" id="PTHR11157:SF17">
    <property type="entry name" value="ELONGATION OF VERY LONG CHAIN FATTY ACIDS PROTEIN 6"/>
    <property type="match status" value="1"/>
</dbReference>
<evidence type="ECO:0000256" key="10">
    <source>
        <dbReference type="RuleBase" id="RU361115"/>
    </source>
</evidence>
<comment type="similarity">
    <text evidence="10">Belongs to the ELO family.</text>
</comment>
<keyword evidence="3 10" id="KW-0808">Transferase</keyword>
<feature type="transmembrane region" description="Helical" evidence="10">
    <location>
        <begin position="12"/>
        <end position="30"/>
    </location>
</feature>
<dbReference type="InterPro" id="IPR002076">
    <property type="entry name" value="ELO_fam"/>
</dbReference>
<dbReference type="GO" id="GO:0009922">
    <property type="term" value="F:fatty acid elongase activity"/>
    <property type="evidence" value="ECO:0007669"/>
    <property type="project" value="UniProtKB-EC"/>
</dbReference>
<dbReference type="Pfam" id="PF01151">
    <property type="entry name" value="ELO"/>
    <property type="match status" value="1"/>
</dbReference>
<dbReference type="Proteomes" id="UP000752696">
    <property type="component" value="Unassembled WGS sequence"/>
</dbReference>
<evidence type="ECO:0000256" key="4">
    <source>
        <dbReference type="ARBA" id="ARBA00022692"/>
    </source>
</evidence>
<sequence length="66" mass="7893">TQAWMKDHFPNCFYYCAIYVFLIFCGRRYMSNRSKLELRGLLALWSISLALLSIFCFSKLLSEIYH</sequence>
<dbReference type="GO" id="GO:0042761">
    <property type="term" value="P:very long-chain fatty acid biosynthetic process"/>
    <property type="evidence" value="ECO:0007669"/>
    <property type="project" value="TreeGrafter"/>
</dbReference>
<dbReference type="GO" id="GO:0034626">
    <property type="term" value="P:fatty acid elongation, polyunsaturated fatty acid"/>
    <property type="evidence" value="ECO:0007669"/>
    <property type="project" value="TreeGrafter"/>
</dbReference>
<comment type="caution">
    <text evidence="11">The sequence shown here is derived from an EMBL/GenBank/DDBJ whole genome shotgun (WGS) entry which is preliminary data.</text>
</comment>
<comment type="subcellular location">
    <subcellularLocation>
        <location evidence="1">Membrane</location>
        <topology evidence="1">Multi-pass membrane protein</topology>
    </subcellularLocation>
</comment>
<evidence type="ECO:0000256" key="5">
    <source>
        <dbReference type="ARBA" id="ARBA00022832"/>
    </source>
</evidence>
<name>A0A6V7HK88_9HYME</name>
<organism evidence="11 12">
    <name type="scientific">Heterotrigona itama</name>
    <dbReference type="NCBI Taxonomy" id="395501"/>
    <lineage>
        <taxon>Eukaryota</taxon>
        <taxon>Metazoa</taxon>
        <taxon>Ecdysozoa</taxon>
        <taxon>Arthropoda</taxon>
        <taxon>Hexapoda</taxon>
        <taxon>Insecta</taxon>
        <taxon>Pterygota</taxon>
        <taxon>Neoptera</taxon>
        <taxon>Endopterygota</taxon>
        <taxon>Hymenoptera</taxon>
        <taxon>Apocrita</taxon>
        <taxon>Aculeata</taxon>
        <taxon>Apoidea</taxon>
        <taxon>Anthophila</taxon>
        <taxon>Apidae</taxon>
        <taxon>Heterotrigona</taxon>
    </lineage>
</organism>
<comment type="caution">
    <text evidence="10">Lacks conserved residue(s) required for the propagation of feature annotation.</text>
</comment>
<keyword evidence="4 10" id="KW-0812">Transmembrane</keyword>
<gene>
    <name evidence="11" type="ORF">MHI_LOCUS973807</name>
</gene>
<dbReference type="EMBL" id="CAJDYZ010013212">
    <property type="protein sequence ID" value="CAD1480962.1"/>
    <property type="molecule type" value="Genomic_DNA"/>
</dbReference>
<evidence type="ECO:0000313" key="11">
    <source>
        <dbReference type="EMBL" id="CAD1480962.1"/>
    </source>
</evidence>
<evidence type="ECO:0000256" key="9">
    <source>
        <dbReference type="ARBA" id="ARBA00023160"/>
    </source>
</evidence>
<evidence type="ECO:0000313" key="12">
    <source>
        <dbReference type="Proteomes" id="UP000752696"/>
    </source>
</evidence>
<proteinExistence type="inferred from homology"/>
<evidence type="ECO:0000256" key="3">
    <source>
        <dbReference type="ARBA" id="ARBA00022679"/>
    </source>
</evidence>
<reference evidence="11" key="1">
    <citation type="submission" date="2020-07" db="EMBL/GenBank/DDBJ databases">
        <authorList>
            <person name="Nazaruddin N."/>
        </authorList>
    </citation>
    <scope>NUCLEOTIDE SEQUENCE</scope>
</reference>
<keyword evidence="12" id="KW-1185">Reference proteome</keyword>
<evidence type="ECO:0000256" key="8">
    <source>
        <dbReference type="ARBA" id="ARBA00023136"/>
    </source>
</evidence>
<keyword evidence="2 10" id="KW-0444">Lipid biosynthesis</keyword>
<evidence type="ECO:0000256" key="2">
    <source>
        <dbReference type="ARBA" id="ARBA00022516"/>
    </source>
</evidence>
<dbReference type="AlphaFoldDB" id="A0A6V7HK88"/>
<protein>
    <recommendedName>
        <fullName evidence="10">Elongation of very long chain fatty acids protein</fullName>
        <ecNumber evidence="10">2.3.1.199</ecNumber>
    </recommendedName>
    <alternativeName>
        <fullName evidence="10">Very-long-chain 3-oxoacyl-CoA synthase</fullName>
    </alternativeName>
</protein>
<feature type="non-terminal residue" evidence="11">
    <location>
        <position position="66"/>
    </location>
</feature>
<dbReference type="GO" id="GO:0019367">
    <property type="term" value="P:fatty acid elongation, saturated fatty acid"/>
    <property type="evidence" value="ECO:0007669"/>
    <property type="project" value="TreeGrafter"/>
</dbReference>
<dbReference type="GO" id="GO:0034625">
    <property type="term" value="P:fatty acid elongation, monounsaturated fatty acid"/>
    <property type="evidence" value="ECO:0007669"/>
    <property type="project" value="TreeGrafter"/>
</dbReference>
<evidence type="ECO:0000256" key="1">
    <source>
        <dbReference type="ARBA" id="ARBA00004141"/>
    </source>
</evidence>
<keyword evidence="5 10" id="KW-0276">Fatty acid metabolism</keyword>
<comment type="catalytic activity">
    <reaction evidence="10">
        <text>a very-long-chain acyl-CoA + malonyl-CoA + H(+) = a very-long-chain 3-oxoacyl-CoA + CO2 + CoA</text>
        <dbReference type="Rhea" id="RHEA:32727"/>
        <dbReference type="ChEBI" id="CHEBI:15378"/>
        <dbReference type="ChEBI" id="CHEBI:16526"/>
        <dbReference type="ChEBI" id="CHEBI:57287"/>
        <dbReference type="ChEBI" id="CHEBI:57384"/>
        <dbReference type="ChEBI" id="CHEBI:90725"/>
        <dbReference type="ChEBI" id="CHEBI:90736"/>
        <dbReference type="EC" id="2.3.1.199"/>
    </reaction>
</comment>
<evidence type="ECO:0000256" key="7">
    <source>
        <dbReference type="ARBA" id="ARBA00023098"/>
    </source>
</evidence>
<keyword evidence="6 10" id="KW-1133">Transmembrane helix</keyword>
<dbReference type="OrthoDB" id="7584363at2759"/>
<dbReference type="EC" id="2.3.1.199" evidence="10"/>
<dbReference type="GO" id="GO:0030148">
    <property type="term" value="P:sphingolipid biosynthetic process"/>
    <property type="evidence" value="ECO:0007669"/>
    <property type="project" value="TreeGrafter"/>
</dbReference>
<dbReference type="PANTHER" id="PTHR11157">
    <property type="entry name" value="FATTY ACID ACYL TRANSFERASE-RELATED"/>
    <property type="match status" value="1"/>
</dbReference>